<gene>
    <name evidence="2" type="ORF">PIBRA_LOCUS5078</name>
</gene>
<dbReference type="AlphaFoldDB" id="A0A9P0TD67"/>
<dbReference type="Proteomes" id="UP001152562">
    <property type="component" value="Unassembled WGS sequence"/>
</dbReference>
<accession>A0A9P0TD67</accession>
<organism evidence="2 3">
    <name type="scientific">Pieris brassicae</name>
    <name type="common">White butterfly</name>
    <name type="synonym">Large white butterfly</name>
    <dbReference type="NCBI Taxonomy" id="7116"/>
    <lineage>
        <taxon>Eukaryota</taxon>
        <taxon>Metazoa</taxon>
        <taxon>Ecdysozoa</taxon>
        <taxon>Arthropoda</taxon>
        <taxon>Hexapoda</taxon>
        <taxon>Insecta</taxon>
        <taxon>Pterygota</taxon>
        <taxon>Neoptera</taxon>
        <taxon>Endopterygota</taxon>
        <taxon>Lepidoptera</taxon>
        <taxon>Glossata</taxon>
        <taxon>Ditrysia</taxon>
        <taxon>Papilionoidea</taxon>
        <taxon>Pieridae</taxon>
        <taxon>Pierinae</taxon>
        <taxon>Pieris</taxon>
    </lineage>
</organism>
<evidence type="ECO:0000313" key="3">
    <source>
        <dbReference type="Proteomes" id="UP001152562"/>
    </source>
</evidence>
<comment type="caution">
    <text evidence="2">The sequence shown here is derived from an EMBL/GenBank/DDBJ whole genome shotgun (WGS) entry which is preliminary data.</text>
</comment>
<keyword evidence="3" id="KW-1185">Reference proteome</keyword>
<sequence>MNVNTAPLGKFCVVEWIQGRKAGRRETVSRDLVQLQPERGSGACKVRSPFTDSNQYSPAVLHFHNDDFEIISMWLLLSRNTSEKNAVVHSDKASRKRQRQRSPPAVQRVGKGHTGHGGPRDSTDMPRYIVVQADVSLRKQYACVPRSWIMPRTSTSLPFGASCFAAWPADMEKLGPWARLGCSPSPDWGLRRVICVYGTDNYDAGQDWIRTMTNDQPIFSGDPRLAKVPRIYNSSRRFTGHQSTTAPLPSISAVVNELHELSITRSHLHQLWAHSLIFPMYNLYDLPHSVQTPLLLL</sequence>
<evidence type="ECO:0000313" key="2">
    <source>
        <dbReference type="EMBL" id="CAH4028125.1"/>
    </source>
</evidence>
<evidence type="ECO:0000256" key="1">
    <source>
        <dbReference type="SAM" id="MobiDB-lite"/>
    </source>
</evidence>
<name>A0A9P0TD67_PIEBR</name>
<protein>
    <submittedName>
        <fullName evidence="2">Uncharacterized protein</fullName>
    </submittedName>
</protein>
<dbReference type="EMBL" id="CALOZG010000005">
    <property type="protein sequence ID" value="CAH4028125.1"/>
    <property type="molecule type" value="Genomic_DNA"/>
</dbReference>
<reference evidence="2" key="1">
    <citation type="submission" date="2022-05" db="EMBL/GenBank/DDBJ databases">
        <authorList>
            <person name="Okamura Y."/>
        </authorList>
    </citation>
    <scope>NUCLEOTIDE SEQUENCE</scope>
</reference>
<proteinExistence type="predicted"/>
<feature type="region of interest" description="Disordered" evidence="1">
    <location>
        <begin position="86"/>
        <end position="125"/>
    </location>
</feature>